<name>A0AAW1X7H4_RUBAR</name>
<evidence type="ECO:0000313" key="2">
    <source>
        <dbReference type="Proteomes" id="UP001457282"/>
    </source>
</evidence>
<accession>A0AAW1X7H4</accession>
<keyword evidence="2" id="KW-1185">Reference proteome</keyword>
<protein>
    <submittedName>
        <fullName evidence="1">Uncharacterized protein</fullName>
    </submittedName>
</protein>
<dbReference type="AlphaFoldDB" id="A0AAW1X7H4"/>
<proteinExistence type="predicted"/>
<dbReference type="Proteomes" id="UP001457282">
    <property type="component" value="Unassembled WGS sequence"/>
</dbReference>
<evidence type="ECO:0000313" key="1">
    <source>
        <dbReference type="EMBL" id="KAK9931575.1"/>
    </source>
</evidence>
<organism evidence="1 2">
    <name type="scientific">Rubus argutus</name>
    <name type="common">Southern blackberry</name>
    <dbReference type="NCBI Taxonomy" id="59490"/>
    <lineage>
        <taxon>Eukaryota</taxon>
        <taxon>Viridiplantae</taxon>
        <taxon>Streptophyta</taxon>
        <taxon>Embryophyta</taxon>
        <taxon>Tracheophyta</taxon>
        <taxon>Spermatophyta</taxon>
        <taxon>Magnoliopsida</taxon>
        <taxon>eudicotyledons</taxon>
        <taxon>Gunneridae</taxon>
        <taxon>Pentapetalae</taxon>
        <taxon>rosids</taxon>
        <taxon>fabids</taxon>
        <taxon>Rosales</taxon>
        <taxon>Rosaceae</taxon>
        <taxon>Rosoideae</taxon>
        <taxon>Rosoideae incertae sedis</taxon>
        <taxon>Rubus</taxon>
    </lineage>
</organism>
<sequence>MLVEMSGQMGLPPTTTTNQLSRAGSGIMAGIAGAGQSGLTDEVPSCSTSPSTNNCSTVIQPLMNNRANRNTLIGEDMAQSAIMVISSSASETMPSNGNLVKGFQHKSEVKPSVNIARNHSQGMLTPQTYLNGAAAQTDYLDTSSSQRQLASLRMMSIYSTIIPVDFQSTVNVIQRSQSRSGNSVGSEKQCSIWF</sequence>
<gene>
    <name evidence="1" type="ORF">M0R45_018847</name>
</gene>
<comment type="caution">
    <text evidence="1">The sequence shown here is derived from an EMBL/GenBank/DDBJ whole genome shotgun (WGS) entry which is preliminary data.</text>
</comment>
<dbReference type="EMBL" id="JBEDUW010000004">
    <property type="protein sequence ID" value="KAK9931575.1"/>
    <property type="molecule type" value="Genomic_DNA"/>
</dbReference>
<reference evidence="1 2" key="1">
    <citation type="journal article" date="2023" name="G3 (Bethesda)">
        <title>A chromosome-length genome assembly and annotation of blackberry (Rubus argutus, cv. 'Hillquist').</title>
        <authorList>
            <person name="Bruna T."/>
            <person name="Aryal R."/>
            <person name="Dudchenko O."/>
            <person name="Sargent D.J."/>
            <person name="Mead D."/>
            <person name="Buti M."/>
            <person name="Cavallini A."/>
            <person name="Hytonen T."/>
            <person name="Andres J."/>
            <person name="Pham M."/>
            <person name="Weisz D."/>
            <person name="Mascagni F."/>
            <person name="Usai G."/>
            <person name="Natali L."/>
            <person name="Bassil N."/>
            <person name="Fernandez G.E."/>
            <person name="Lomsadze A."/>
            <person name="Armour M."/>
            <person name="Olukolu B."/>
            <person name="Poorten T."/>
            <person name="Britton C."/>
            <person name="Davik J."/>
            <person name="Ashrafi H."/>
            <person name="Aiden E.L."/>
            <person name="Borodovsky M."/>
            <person name="Worthington M."/>
        </authorList>
    </citation>
    <scope>NUCLEOTIDE SEQUENCE [LARGE SCALE GENOMIC DNA]</scope>
    <source>
        <strain evidence="1">PI 553951</strain>
    </source>
</reference>